<reference evidence="2" key="1">
    <citation type="submission" date="2022-12" db="EMBL/GenBank/DDBJ databases">
        <title>Draft Genome Sequences of Bacillus licheniformis and Bacillus paralicheniformis strains isolated from Irish skim milk powders.</title>
        <authorList>
            <person name="Lourenco A."/>
            <person name="Li F."/>
            <person name="Geraldine D."/>
            <person name="Tobin J.T."/>
            <person name="Butler F."/>
            <person name="Jordan K."/>
            <person name="Obrien T."/>
        </authorList>
    </citation>
    <scope>NUCLEOTIDE SEQUENCE</scope>
    <source>
        <strain evidence="2">3370</strain>
    </source>
</reference>
<feature type="domain" description="HTH cro/C1-type" evidence="1">
    <location>
        <begin position="14"/>
        <end position="68"/>
    </location>
</feature>
<dbReference type="CDD" id="cd00093">
    <property type="entry name" value="HTH_XRE"/>
    <property type="match status" value="1"/>
</dbReference>
<dbReference type="InterPro" id="IPR001387">
    <property type="entry name" value="Cro/C1-type_HTH"/>
</dbReference>
<proteinExistence type="predicted"/>
<dbReference type="EMBL" id="JARAFO010000155">
    <property type="protein sequence ID" value="MDE1454610.1"/>
    <property type="molecule type" value="Genomic_DNA"/>
</dbReference>
<dbReference type="AlphaFoldDB" id="A0AAW6KG44"/>
<comment type="caution">
    <text evidence="2">The sequence shown here is derived from an EMBL/GenBank/DDBJ whole genome shotgun (WGS) entry which is preliminary data.</text>
</comment>
<dbReference type="GO" id="GO:0003677">
    <property type="term" value="F:DNA binding"/>
    <property type="evidence" value="ECO:0007669"/>
    <property type="project" value="InterPro"/>
</dbReference>
<evidence type="ECO:0000313" key="3">
    <source>
        <dbReference type="Proteomes" id="UP001216709"/>
    </source>
</evidence>
<dbReference type="Proteomes" id="UP001216709">
    <property type="component" value="Unassembled WGS sequence"/>
</dbReference>
<name>A0AAW6KG44_9BACI</name>
<protein>
    <submittedName>
        <fullName evidence="2">Helix-turn-helix transcriptional regulator</fullName>
    </submittedName>
</protein>
<sequence>MFITVKYRRGKCLLRDRLREAGMNQAQLADRADMEESHVSGYVHGTKRMNLDTAKTFSVILNCRMDDLYEWIVEE</sequence>
<dbReference type="Pfam" id="PF13443">
    <property type="entry name" value="HTH_26"/>
    <property type="match status" value="1"/>
</dbReference>
<dbReference type="Gene3D" id="1.10.260.40">
    <property type="entry name" value="lambda repressor-like DNA-binding domains"/>
    <property type="match status" value="1"/>
</dbReference>
<dbReference type="SUPFAM" id="SSF47413">
    <property type="entry name" value="lambda repressor-like DNA-binding domains"/>
    <property type="match status" value="1"/>
</dbReference>
<evidence type="ECO:0000259" key="1">
    <source>
        <dbReference type="PROSITE" id="PS50943"/>
    </source>
</evidence>
<dbReference type="RefSeq" id="WP_274685666.1">
    <property type="nucleotide sequence ID" value="NZ_JARAFO010000155.1"/>
</dbReference>
<dbReference type="InterPro" id="IPR010982">
    <property type="entry name" value="Lambda_DNA-bd_dom_sf"/>
</dbReference>
<evidence type="ECO:0000313" key="2">
    <source>
        <dbReference type="EMBL" id="MDE1454610.1"/>
    </source>
</evidence>
<gene>
    <name evidence="2" type="ORF">PVN32_20905</name>
</gene>
<organism evidence="2 3">
    <name type="scientific">Bacillus paralicheniformis</name>
    <dbReference type="NCBI Taxonomy" id="1648923"/>
    <lineage>
        <taxon>Bacteria</taxon>
        <taxon>Bacillati</taxon>
        <taxon>Bacillota</taxon>
        <taxon>Bacilli</taxon>
        <taxon>Bacillales</taxon>
        <taxon>Bacillaceae</taxon>
        <taxon>Bacillus</taxon>
    </lineage>
</organism>
<dbReference type="PROSITE" id="PS50943">
    <property type="entry name" value="HTH_CROC1"/>
    <property type="match status" value="1"/>
</dbReference>
<dbReference type="SMART" id="SM00530">
    <property type="entry name" value="HTH_XRE"/>
    <property type="match status" value="1"/>
</dbReference>
<accession>A0AAW6KG44</accession>